<evidence type="ECO:0000313" key="11">
    <source>
        <dbReference type="Proteomes" id="UP001165065"/>
    </source>
</evidence>
<dbReference type="SUPFAM" id="SSF48056">
    <property type="entry name" value="Di-copper centre-containing domain"/>
    <property type="match status" value="1"/>
</dbReference>
<dbReference type="Pfam" id="PF00264">
    <property type="entry name" value="Tyrosinase"/>
    <property type="match status" value="1"/>
</dbReference>
<dbReference type="GO" id="GO:0046872">
    <property type="term" value="F:metal ion binding"/>
    <property type="evidence" value="ECO:0007669"/>
    <property type="project" value="UniProtKB-KW"/>
</dbReference>
<keyword evidence="7" id="KW-0472">Membrane</keyword>
<gene>
    <name evidence="10" type="ORF">TrCOL_g13795</name>
</gene>
<dbReference type="PRINTS" id="PR00092">
    <property type="entry name" value="TYROSINASE"/>
</dbReference>
<feature type="compositionally biased region" description="Basic and acidic residues" evidence="6">
    <location>
        <begin position="973"/>
        <end position="987"/>
    </location>
</feature>
<keyword evidence="4" id="KW-0186">Copper</keyword>
<evidence type="ECO:0000256" key="2">
    <source>
        <dbReference type="ARBA" id="ARBA00022729"/>
    </source>
</evidence>
<dbReference type="GO" id="GO:0016491">
    <property type="term" value="F:oxidoreductase activity"/>
    <property type="evidence" value="ECO:0007669"/>
    <property type="project" value="InterPro"/>
</dbReference>
<dbReference type="Gene3D" id="1.10.1280.10">
    <property type="entry name" value="Di-copper center containing domain from catechol oxidase"/>
    <property type="match status" value="1"/>
</dbReference>
<feature type="domain" description="Tyrosinase copper-binding" evidence="8">
    <location>
        <begin position="524"/>
        <end position="541"/>
    </location>
</feature>
<evidence type="ECO:0000256" key="6">
    <source>
        <dbReference type="SAM" id="MobiDB-lite"/>
    </source>
</evidence>
<keyword evidence="7" id="KW-1133">Transmembrane helix</keyword>
<proteinExistence type="predicted"/>
<reference evidence="11" key="1">
    <citation type="journal article" date="2023" name="Commun. Biol.">
        <title>Genome analysis of Parmales, the sister group of diatoms, reveals the evolutionary specialization of diatoms from phago-mixotrophs to photoautotrophs.</title>
        <authorList>
            <person name="Ban H."/>
            <person name="Sato S."/>
            <person name="Yoshikawa S."/>
            <person name="Yamada K."/>
            <person name="Nakamura Y."/>
            <person name="Ichinomiya M."/>
            <person name="Sato N."/>
            <person name="Blanc-Mathieu R."/>
            <person name="Endo H."/>
            <person name="Kuwata A."/>
            <person name="Ogata H."/>
        </authorList>
    </citation>
    <scope>NUCLEOTIDE SEQUENCE [LARGE SCALE GENOMIC DNA]</scope>
</reference>
<keyword evidence="5" id="KW-1015">Disulfide bond</keyword>
<dbReference type="InterPro" id="IPR002227">
    <property type="entry name" value="Tyrosinase_Cu-bd"/>
</dbReference>
<keyword evidence="2" id="KW-0732">Signal</keyword>
<feature type="region of interest" description="Disordered" evidence="6">
    <location>
        <begin position="973"/>
        <end position="1016"/>
    </location>
</feature>
<keyword evidence="7" id="KW-0812">Transmembrane</keyword>
<dbReference type="InterPro" id="IPR008922">
    <property type="entry name" value="Di-copper_centre_dom_sf"/>
</dbReference>
<protein>
    <recommendedName>
        <fullName evidence="8 9">Tyrosinase copper-binding domain-containing protein</fullName>
    </recommendedName>
</protein>
<comment type="caution">
    <text evidence="10">The sequence shown here is derived from an EMBL/GenBank/DDBJ whole genome shotgun (WGS) entry which is preliminary data.</text>
</comment>
<dbReference type="NCBIfam" id="TIGR02232">
    <property type="entry name" value="myxo_disulf_rpt"/>
    <property type="match status" value="2"/>
</dbReference>
<dbReference type="EMBL" id="BRYA01000259">
    <property type="protein sequence ID" value="GMI45642.1"/>
    <property type="molecule type" value="Genomic_DNA"/>
</dbReference>
<evidence type="ECO:0000256" key="1">
    <source>
        <dbReference type="ARBA" id="ARBA00022723"/>
    </source>
</evidence>
<dbReference type="AlphaFoldDB" id="A0A9W7LDG9"/>
<dbReference type="OrthoDB" id="61409at2759"/>
<organism evidence="10 11">
    <name type="scientific">Triparma columacea</name>
    <dbReference type="NCBI Taxonomy" id="722753"/>
    <lineage>
        <taxon>Eukaryota</taxon>
        <taxon>Sar</taxon>
        <taxon>Stramenopiles</taxon>
        <taxon>Ochrophyta</taxon>
        <taxon>Bolidophyceae</taxon>
        <taxon>Parmales</taxon>
        <taxon>Triparmaceae</taxon>
        <taxon>Triparma</taxon>
    </lineage>
</organism>
<feature type="domain" description="Tyrosinase copper-binding" evidence="9">
    <location>
        <begin position="775"/>
        <end position="786"/>
    </location>
</feature>
<feature type="transmembrane region" description="Helical" evidence="7">
    <location>
        <begin position="31"/>
        <end position="53"/>
    </location>
</feature>
<dbReference type="InterPro" id="IPR050316">
    <property type="entry name" value="Tyrosinase/Hemocyanin"/>
</dbReference>
<dbReference type="PROSITE" id="PS00497">
    <property type="entry name" value="TYROSINASE_1"/>
    <property type="match status" value="1"/>
</dbReference>
<feature type="compositionally biased region" description="Basic and acidic residues" evidence="6">
    <location>
        <begin position="996"/>
        <end position="1016"/>
    </location>
</feature>
<evidence type="ECO:0000256" key="5">
    <source>
        <dbReference type="ARBA" id="ARBA00023157"/>
    </source>
</evidence>
<accession>A0A9W7LDG9</accession>
<name>A0A9W7LDG9_9STRA</name>
<keyword evidence="3" id="KW-0677">Repeat</keyword>
<dbReference type="PANTHER" id="PTHR11474">
    <property type="entry name" value="TYROSINASE FAMILY MEMBER"/>
    <property type="match status" value="1"/>
</dbReference>
<dbReference type="PANTHER" id="PTHR11474:SF126">
    <property type="entry name" value="TYROSINASE-LIKE PROTEIN TYR-1-RELATED"/>
    <property type="match status" value="1"/>
</dbReference>
<evidence type="ECO:0000256" key="4">
    <source>
        <dbReference type="ARBA" id="ARBA00023008"/>
    </source>
</evidence>
<evidence type="ECO:0000256" key="3">
    <source>
        <dbReference type="ARBA" id="ARBA00022737"/>
    </source>
</evidence>
<evidence type="ECO:0000259" key="8">
    <source>
        <dbReference type="PROSITE" id="PS00497"/>
    </source>
</evidence>
<dbReference type="Proteomes" id="UP001165065">
    <property type="component" value="Unassembled WGS sequence"/>
</dbReference>
<evidence type="ECO:0000313" key="10">
    <source>
        <dbReference type="EMBL" id="GMI45642.1"/>
    </source>
</evidence>
<dbReference type="Pfam" id="PF13948">
    <property type="entry name" value="DUF4215"/>
    <property type="match status" value="2"/>
</dbReference>
<sequence length="1242" mass="135905">MGKGDRDDEFGTSSIGLTTGKDEKGMGKYAFGSWSVLLAIVFLSIGIAIGTFVDSSSLPFGISSGSEVENVDLTNEITEGGRRMMLEAHPLGGHVERHLLNHNTAYYDTISQLTVVKENGWTYSFNTASYHIKKDNGLVFYGINGEELEFPGDGSTTSDWKLTGVVESVAMDTFELPFGRRLTTEVETSLRATERENVSFEGQGHRALSASTKLCDKNHASDCKTCIETQDAWCSTNNWDSSCIAGCDGPTKYMAKGCKEECAEPPVVSVKAKKTKEVDKKTPIDCVVGDWAAVTGSCSVKAGSAACYEKETRSILTQPQHGGDQCPSEGNERLVECVCEPVCGDGFLMPGEECDDGNAKDKDGCDHNCIIETGWLCTKEPFGLSECTNGKCECSEWGQGVCQQGTCLPVKGSSLTIDCVSDAQCQLSKCGDGIQTGVEQCDDGNTKSGDGCSATCGIELYHSCTGGVGQKTECTKMRVRKDFRDLTAEEKSLYIEAVNVLKAQGVYDLIVQTHAHLTNKDYAHGSSGFLPWHRKYLLEYENALRSADPNGKYKDVTVPYWDWAEDTDLCSANGGCKTYDEKGAIFDSNTGMGGPGSFACSSHPHGGTIDCDDLPKDATGADIAAYKAECTSGKSFTNPNSGETSTLSACSGDVTWGSTGAKGITCSQTEMDEDGCKPIPDNAVGCVRDGPFAGWMSPEYPENKDNTKTCLSRGLNWFIDSQGYLTGSQRLTQIITQQKEYGSNGGFRAYIESTPHANPHNLLGGHIRSFSSPADPLFFSHHAFIDKVWSMWQNCHDHDETDKEKVSSKEYRGTQNGWDDYNTDLVFFFPGESSGEDKCDGGIAGACKTCVEGKDSWCGSNTWDQTCKNFCTGGCATECGAAGEVRPGTKLKPVAAGVNCPSCTQSYYQFDDTRLKPKFFHSIHDLGYELNADGSENLNKPQSYLYAPDQFDIKMKEQKAICDWTETKHHGKQWKQDSRRLAHDNNRQAKPVPKGFKHDGSNRPDDHIPLDENGRPVEMHSHRARKLYELHGQKTPSRLLAAVDDGTGANNEFCPYDSTGEWSSSYNIWRNDDGDLMIDMEYYYDDQGHLMERAACYCDDGKVWDLDHVTCVSIMPDDSVVFNSQDPDTKAILSYWYKLGNKLIEDSEFVKDEDSLQFSLDEMTQRECKLLYNEKSKIVRADDVKDGTGASAPDFTDKNGHSVGPGSRAKFLEGWGLAPCVGDNEKKCIQVGLADDPCDTSV</sequence>
<evidence type="ECO:0000256" key="7">
    <source>
        <dbReference type="SAM" id="Phobius"/>
    </source>
</evidence>
<keyword evidence="1" id="KW-0479">Metal-binding</keyword>
<keyword evidence="11" id="KW-1185">Reference proteome</keyword>
<evidence type="ECO:0000259" key="9">
    <source>
        <dbReference type="PROSITE" id="PS00498"/>
    </source>
</evidence>
<dbReference type="PROSITE" id="PS00498">
    <property type="entry name" value="TYROSINASE_2"/>
    <property type="match status" value="1"/>
</dbReference>
<dbReference type="InterPro" id="IPR011936">
    <property type="entry name" value="Myxo_disulph_rpt"/>
</dbReference>